<keyword evidence="3" id="KW-1185">Reference proteome</keyword>
<reference evidence="2" key="1">
    <citation type="submission" date="2023-09" db="EMBL/GenBank/DDBJ databases">
        <authorList>
            <consortium name="CW5 consortium"/>
            <person name="Lu C.-W."/>
        </authorList>
    </citation>
    <scope>NUCLEOTIDE SEQUENCE</scope>
    <source>
        <strain evidence="2">KPS</strain>
    </source>
</reference>
<evidence type="ECO:0000313" key="3">
    <source>
        <dbReference type="Proteomes" id="UP001180616"/>
    </source>
</evidence>
<accession>A0ABY9R6Q4</accession>
<name>A0ABY9R6Q4_9BACT</name>
<proteinExistence type="predicted"/>
<organism evidence="2 3">
    <name type="scientific">Nitratidesulfovibrio liaohensis</name>
    <dbReference type="NCBI Taxonomy" id="2604158"/>
    <lineage>
        <taxon>Bacteria</taxon>
        <taxon>Pseudomonadati</taxon>
        <taxon>Thermodesulfobacteriota</taxon>
        <taxon>Desulfovibrionia</taxon>
        <taxon>Desulfovibrionales</taxon>
        <taxon>Desulfovibrionaceae</taxon>
        <taxon>Nitratidesulfovibrio</taxon>
    </lineage>
</organism>
<sequence length="132" mass="13648">MYGHMLRVHGEHLAKGQELPRNAQAVGNGGPQRAGSMMGAAEVAAVAATPVTPGDGKSLTLMLEDSDDGAAFAALPVSFRRSAPGGRTWAGGEVLGRLPLPSDCRRHVRVVIGTDDAGASGTVDVVFDYLPR</sequence>
<dbReference type="Gene3D" id="2.60.120.1110">
    <property type="match status" value="1"/>
</dbReference>
<dbReference type="Proteomes" id="UP001180616">
    <property type="component" value="Chromosome"/>
</dbReference>
<protein>
    <submittedName>
        <fullName evidence="2">Uncharacterized protein</fullName>
    </submittedName>
</protein>
<dbReference type="EMBL" id="CP133659">
    <property type="protein sequence ID" value="WMW66723.1"/>
    <property type="molecule type" value="Genomic_DNA"/>
</dbReference>
<feature type="region of interest" description="Disordered" evidence="1">
    <location>
        <begin position="13"/>
        <end position="37"/>
    </location>
</feature>
<evidence type="ECO:0000313" key="2">
    <source>
        <dbReference type="EMBL" id="WMW66723.1"/>
    </source>
</evidence>
<dbReference type="RefSeq" id="WP_309542587.1">
    <property type="nucleotide sequence ID" value="NZ_CP133659.1"/>
</dbReference>
<evidence type="ECO:0000256" key="1">
    <source>
        <dbReference type="SAM" id="MobiDB-lite"/>
    </source>
</evidence>
<gene>
    <name evidence="2" type="ORF">KPS_001335</name>
</gene>